<evidence type="ECO:0000259" key="4">
    <source>
        <dbReference type="PROSITE" id="PS00300"/>
    </source>
</evidence>
<dbReference type="GO" id="GO:0005525">
    <property type="term" value="F:GTP binding"/>
    <property type="evidence" value="ECO:0007669"/>
    <property type="project" value="UniProtKB-KW"/>
</dbReference>
<evidence type="ECO:0000313" key="5">
    <source>
        <dbReference type="EMBL" id="KAK7048469.1"/>
    </source>
</evidence>
<comment type="caution">
    <text evidence="5">The sequence shown here is derived from an EMBL/GenBank/DDBJ whole genome shotgun (WGS) entry which is preliminary data.</text>
</comment>
<dbReference type="GO" id="GO:0006614">
    <property type="term" value="P:SRP-dependent cotranslational protein targeting to membrane"/>
    <property type="evidence" value="ECO:0007669"/>
    <property type="project" value="InterPro"/>
</dbReference>
<gene>
    <name evidence="5" type="ORF">R3P38DRAFT_1866700</name>
</gene>
<evidence type="ECO:0000256" key="2">
    <source>
        <dbReference type="ARBA" id="ARBA00023134"/>
    </source>
</evidence>
<dbReference type="PROSITE" id="PS00300">
    <property type="entry name" value="SRP54"/>
    <property type="match status" value="1"/>
</dbReference>
<dbReference type="Proteomes" id="UP001362999">
    <property type="component" value="Unassembled WGS sequence"/>
</dbReference>
<evidence type="ECO:0000256" key="1">
    <source>
        <dbReference type="ARBA" id="ARBA00022741"/>
    </source>
</evidence>
<keyword evidence="2" id="KW-0342">GTP-binding</keyword>
<dbReference type="InterPro" id="IPR056009">
    <property type="entry name" value="DUF7587"/>
</dbReference>
<dbReference type="AlphaFoldDB" id="A0AAW0DA58"/>
<protein>
    <recommendedName>
        <fullName evidence="4">SRP54-type proteins GTP-binding domain-containing protein</fullName>
    </recommendedName>
</protein>
<keyword evidence="6" id="KW-1185">Reference proteome</keyword>
<dbReference type="InterPro" id="IPR000897">
    <property type="entry name" value="SRP54_GTPase_dom"/>
</dbReference>
<organism evidence="5 6">
    <name type="scientific">Favolaschia claudopus</name>
    <dbReference type="NCBI Taxonomy" id="2862362"/>
    <lineage>
        <taxon>Eukaryota</taxon>
        <taxon>Fungi</taxon>
        <taxon>Dikarya</taxon>
        <taxon>Basidiomycota</taxon>
        <taxon>Agaricomycotina</taxon>
        <taxon>Agaricomycetes</taxon>
        <taxon>Agaricomycetidae</taxon>
        <taxon>Agaricales</taxon>
        <taxon>Marasmiineae</taxon>
        <taxon>Mycenaceae</taxon>
        <taxon>Favolaschia</taxon>
    </lineage>
</organism>
<evidence type="ECO:0000256" key="3">
    <source>
        <dbReference type="SAM" id="MobiDB-lite"/>
    </source>
</evidence>
<dbReference type="Pfam" id="PF24494">
    <property type="entry name" value="DUF7587"/>
    <property type="match status" value="1"/>
</dbReference>
<feature type="compositionally biased region" description="Basic and acidic residues" evidence="3">
    <location>
        <begin position="340"/>
        <end position="353"/>
    </location>
</feature>
<keyword evidence="1" id="KW-0547">Nucleotide-binding</keyword>
<dbReference type="EMBL" id="JAWWNJ010000009">
    <property type="protein sequence ID" value="KAK7048469.1"/>
    <property type="molecule type" value="Genomic_DNA"/>
</dbReference>
<feature type="domain" description="SRP54-type proteins GTP-binding" evidence="4">
    <location>
        <begin position="64"/>
        <end position="77"/>
    </location>
</feature>
<sequence>MSGLNPSDPSTIVPSDKFTTKHTFEGITSQDSQRYFYRVHAGTAGFHGALHPAYGFLASKRPLPLRFTGSGEQLRDLAAKHINQYKYPGRDRSASPFVSGSYSLAYTLFESRRRAAYHGTINPYLPYISIIDSKKLGPDVWLGTEIVGAWYEDESFFARWAEEVLVYRQIPASAIVCTLSLDILCSLLPPWCDGLKDNIKLTSLWSTEAVGDALRNLSSNNNTPGDEEALLEKAVKESMALLRLLPNSLAESDANTPHIVDFVARFAAIFCWWPKWTADTDPNEYPAMLERIRCMVSQRSLKPRIKSEVEKIFESFRADIPRMLANVERAQKTTPQRNRKPYERNSVKKEEDD</sequence>
<reference evidence="5 6" key="1">
    <citation type="journal article" date="2024" name="J Genomics">
        <title>Draft genome sequencing and assembly of Favolaschia claudopus CIRM-BRFM 2984 isolated from oak limbs.</title>
        <authorList>
            <person name="Navarro D."/>
            <person name="Drula E."/>
            <person name="Chaduli D."/>
            <person name="Cazenave R."/>
            <person name="Ahrendt S."/>
            <person name="Wang J."/>
            <person name="Lipzen A."/>
            <person name="Daum C."/>
            <person name="Barry K."/>
            <person name="Grigoriev I.V."/>
            <person name="Favel A."/>
            <person name="Rosso M.N."/>
            <person name="Martin F."/>
        </authorList>
    </citation>
    <scope>NUCLEOTIDE SEQUENCE [LARGE SCALE GENOMIC DNA]</scope>
    <source>
        <strain evidence="5 6">CIRM-BRFM 2984</strain>
    </source>
</reference>
<proteinExistence type="predicted"/>
<name>A0AAW0DA58_9AGAR</name>
<feature type="region of interest" description="Disordered" evidence="3">
    <location>
        <begin position="328"/>
        <end position="353"/>
    </location>
</feature>
<accession>A0AAW0DA58</accession>
<evidence type="ECO:0000313" key="6">
    <source>
        <dbReference type="Proteomes" id="UP001362999"/>
    </source>
</evidence>